<accession>S4PFC3</accession>
<evidence type="ECO:0000256" key="1">
    <source>
        <dbReference type="SAM" id="MobiDB-lite"/>
    </source>
</evidence>
<feature type="region of interest" description="Disordered" evidence="1">
    <location>
        <begin position="1"/>
        <end position="76"/>
    </location>
</feature>
<feature type="non-terminal residue" evidence="2">
    <location>
        <position position="76"/>
    </location>
</feature>
<reference evidence="2" key="2">
    <citation type="submission" date="2013-05" db="EMBL/GenBank/DDBJ databases">
        <authorList>
            <person name="Carter J.-M."/>
            <person name="Baker S.C."/>
            <person name="Pink R."/>
            <person name="Carter D.R.F."/>
            <person name="Collins A."/>
            <person name="Tomlin J."/>
            <person name="Gibbs M."/>
            <person name="Breuker C.J."/>
        </authorList>
    </citation>
    <scope>NUCLEOTIDE SEQUENCE</scope>
    <source>
        <tissue evidence="2">Ovary</tissue>
    </source>
</reference>
<reference evidence="2" key="1">
    <citation type="journal article" date="2013" name="BMC Genomics">
        <title>Unscrambling butterfly oogenesis.</title>
        <authorList>
            <person name="Carter J.M."/>
            <person name="Baker S.C."/>
            <person name="Pink R."/>
            <person name="Carter D.R."/>
            <person name="Collins A."/>
            <person name="Tomlin J."/>
            <person name="Gibbs M."/>
            <person name="Breuker C.J."/>
        </authorList>
    </citation>
    <scope>NUCLEOTIDE SEQUENCE</scope>
    <source>
        <tissue evidence="2">Ovary</tissue>
    </source>
</reference>
<feature type="compositionally biased region" description="Basic residues" evidence="1">
    <location>
        <begin position="34"/>
        <end position="46"/>
    </location>
</feature>
<sequence>MISRYAEVSTDDNFNKEDKTIPSREDSVLGTRTKLQHRRNKTKLSNRLRNPEIPTPDITINDDDITNEKIQPQNVV</sequence>
<dbReference type="EMBL" id="GAIX01002911">
    <property type="protein sequence ID" value="JAA89649.1"/>
    <property type="molecule type" value="Transcribed_RNA"/>
</dbReference>
<feature type="compositionally biased region" description="Basic and acidic residues" evidence="1">
    <location>
        <begin position="13"/>
        <end position="27"/>
    </location>
</feature>
<proteinExistence type="predicted"/>
<protein>
    <submittedName>
        <fullName evidence="2">Uncharacterized protein</fullName>
    </submittedName>
</protein>
<evidence type="ECO:0000313" key="2">
    <source>
        <dbReference type="EMBL" id="JAA89649.1"/>
    </source>
</evidence>
<dbReference type="AlphaFoldDB" id="S4PFC3"/>
<name>S4PFC3_9NEOP</name>
<organism evidence="2">
    <name type="scientific">Pararge aegeria</name>
    <name type="common">speckled wood butterfly</name>
    <dbReference type="NCBI Taxonomy" id="116150"/>
    <lineage>
        <taxon>Eukaryota</taxon>
        <taxon>Metazoa</taxon>
        <taxon>Ecdysozoa</taxon>
        <taxon>Arthropoda</taxon>
        <taxon>Hexapoda</taxon>
        <taxon>Insecta</taxon>
        <taxon>Pterygota</taxon>
        <taxon>Neoptera</taxon>
        <taxon>Endopterygota</taxon>
        <taxon>Lepidoptera</taxon>
        <taxon>Glossata</taxon>
        <taxon>Ditrysia</taxon>
        <taxon>Papilionoidea</taxon>
        <taxon>Nymphalidae</taxon>
        <taxon>Satyrinae</taxon>
        <taxon>Satyrini</taxon>
        <taxon>Parargina</taxon>
        <taxon>Pararge</taxon>
    </lineage>
</organism>